<dbReference type="AlphaFoldDB" id="A0A0D8BHW0"/>
<dbReference type="GO" id="GO:0005524">
    <property type="term" value="F:ATP binding"/>
    <property type="evidence" value="ECO:0007669"/>
    <property type="project" value="UniProtKB-KW"/>
</dbReference>
<dbReference type="InterPro" id="IPR003439">
    <property type="entry name" value="ABC_transporter-like_ATP-bd"/>
</dbReference>
<dbReference type="EMBL" id="JYFN01000012">
    <property type="protein sequence ID" value="KJE23665.1"/>
    <property type="molecule type" value="Genomic_DNA"/>
</dbReference>
<protein>
    <submittedName>
        <fullName evidence="7">ABC-type multidrug transport system, ATPase component</fullName>
    </submittedName>
</protein>
<dbReference type="InterPro" id="IPR003593">
    <property type="entry name" value="AAA+_ATPase"/>
</dbReference>
<evidence type="ECO:0000256" key="5">
    <source>
        <dbReference type="SAM" id="MobiDB-lite"/>
    </source>
</evidence>
<accession>A0A0D8BHW0</accession>
<dbReference type="Pfam" id="PF00005">
    <property type="entry name" value="ABC_tran"/>
    <property type="match status" value="1"/>
</dbReference>
<comment type="similarity">
    <text evidence="1">Belongs to the ABC transporter superfamily.</text>
</comment>
<comment type="caution">
    <text evidence="7">The sequence shown here is derived from an EMBL/GenBank/DDBJ whole genome shotgun (WGS) entry which is preliminary data.</text>
</comment>
<dbReference type="Gene3D" id="3.40.50.300">
    <property type="entry name" value="P-loop containing nucleotide triphosphate hydrolases"/>
    <property type="match status" value="1"/>
</dbReference>
<evidence type="ECO:0000259" key="6">
    <source>
        <dbReference type="PROSITE" id="PS50893"/>
    </source>
</evidence>
<feature type="domain" description="ABC transporter" evidence="6">
    <location>
        <begin position="8"/>
        <end position="235"/>
    </location>
</feature>
<dbReference type="PROSITE" id="PS00211">
    <property type="entry name" value="ABC_TRANSPORTER_1"/>
    <property type="match status" value="1"/>
</dbReference>
<dbReference type="PANTHER" id="PTHR43335">
    <property type="entry name" value="ABC TRANSPORTER, ATP-BINDING PROTEIN"/>
    <property type="match status" value="1"/>
</dbReference>
<keyword evidence="2" id="KW-0813">Transport</keyword>
<evidence type="ECO:0000256" key="3">
    <source>
        <dbReference type="ARBA" id="ARBA00022741"/>
    </source>
</evidence>
<evidence type="ECO:0000256" key="2">
    <source>
        <dbReference type="ARBA" id="ARBA00022448"/>
    </source>
</evidence>
<dbReference type="PANTHER" id="PTHR43335:SF4">
    <property type="entry name" value="ABC TRANSPORTER, ATP-BINDING PROTEIN"/>
    <property type="match status" value="1"/>
</dbReference>
<reference evidence="8" key="1">
    <citation type="submission" date="2015-02" db="EMBL/GenBank/DDBJ databases">
        <title>Draft Genome of Frankia sp. CpI1-S.</title>
        <authorList>
            <person name="Oshone R.T."/>
            <person name="Ngom M."/>
            <person name="Ghodhbane-Gtari F."/>
            <person name="Gtari M."/>
            <person name="Morris K."/>
            <person name="Thomas K."/>
            <person name="Sen A."/>
            <person name="Tisa L.S."/>
        </authorList>
    </citation>
    <scope>NUCLEOTIDE SEQUENCE [LARGE SCALE GENOMIC DNA]</scope>
    <source>
        <strain evidence="8">CpI1-S</strain>
    </source>
</reference>
<dbReference type="SUPFAM" id="SSF52540">
    <property type="entry name" value="P-loop containing nucleoside triphosphate hydrolases"/>
    <property type="match status" value="1"/>
</dbReference>
<dbReference type="PATRIC" id="fig|1502723.3.peg.997"/>
<evidence type="ECO:0000313" key="7">
    <source>
        <dbReference type="EMBL" id="KJE23665.1"/>
    </source>
</evidence>
<evidence type="ECO:0000256" key="4">
    <source>
        <dbReference type="ARBA" id="ARBA00022840"/>
    </source>
</evidence>
<dbReference type="RefSeq" id="WP_044884759.1">
    <property type="nucleotide sequence ID" value="NZ_JYFN01000012.1"/>
</dbReference>
<dbReference type="PROSITE" id="PS50893">
    <property type="entry name" value="ABC_TRANSPORTER_2"/>
    <property type="match status" value="1"/>
</dbReference>
<name>A0A0D8BHW0_9ACTN</name>
<reference evidence="7 8" key="2">
    <citation type="journal article" date="2016" name="Genome Announc.">
        <title>Permanent Draft Genome Sequences for Two Variants of Frankia sp. Strain CpI1, the First Frankia Strain Isolated from Root Nodules of Comptonia peregrina.</title>
        <authorList>
            <person name="Oshone R."/>
            <person name="Hurst S.G.IV."/>
            <person name="Abebe-Akele F."/>
            <person name="Simpson S."/>
            <person name="Morris K."/>
            <person name="Thomas W.K."/>
            <person name="Tisa L.S."/>
        </authorList>
    </citation>
    <scope>NUCLEOTIDE SEQUENCE [LARGE SCALE GENOMIC DNA]</scope>
    <source>
        <strain evidence="8">CpI1-S</strain>
    </source>
</reference>
<keyword evidence="8" id="KW-1185">Reference proteome</keyword>
<keyword evidence="3" id="KW-0547">Nucleotide-binding</keyword>
<evidence type="ECO:0000256" key="1">
    <source>
        <dbReference type="ARBA" id="ARBA00005417"/>
    </source>
</evidence>
<evidence type="ECO:0000313" key="8">
    <source>
        <dbReference type="Proteomes" id="UP000032545"/>
    </source>
</evidence>
<dbReference type="SMART" id="SM00382">
    <property type="entry name" value="AAA"/>
    <property type="match status" value="1"/>
</dbReference>
<dbReference type="InterPro" id="IPR027417">
    <property type="entry name" value="P-loop_NTPase"/>
</dbReference>
<keyword evidence="4" id="KW-0067">ATP-binding</keyword>
<gene>
    <name evidence="7" type="ORF">FF36_02115</name>
</gene>
<sequence>MVDGVPAVEAVGLVKRFGGLTAVDHVDLRVDVGEVYGILGPNGAGKTTFLRMLFGLIRPDAGTLRVFGRTWAEAGPAMLDGVAGFIESPRFYPYLSGRRNLELLAGLDGGDADSRIDQVLDVVDLAGRAGDKVGGYSFGMRQRLGVAASLLRDPRLLVLDEPANGLDPAGIRDMRALVTRLAGSGLTVLLSSHNMDEVEEICDNVTIMRTGRVVYHGSIDQLRAQAPDPSHRLATSDDEQAMRLSAEHPAVSVTAHHDGGLALRAQTADADGYLIALGRAGVAVRALHLEIAPLESLFFMLTETDPATGSAPAGLPRQPRDLTGATP</sequence>
<dbReference type="GO" id="GO:0016887">
    <property type="term" value="F:ATP hydrolysis activity"/>
    <property type="evidence" value="ECO:0007669"/>
    <property type="project" value="InterPro"/>
</dbReference>
<dbReference type="InterPro" id="IPR017871">
    <property type="entry name" value="ABC_transporter-like_CS"/>
</dbReference>
<dbReference type="Proteomes" id="UP000032545">
    <property type="component" value="Unassembled WGS sequence"/>
</dbReference>
<feature type="region of interest" description="Disordered" evidence="5">
    <location>
        <begin position="308"/>
        <end position="327"/>
    </location>
</feature>
<proteinExistence type="inferred from homology"/>
<organism evidence="7 8">
    <name type="scientific">Frankia torreyi</name>
    <dbReference type="NCBI Taxonomy" id="1856"/>
    <lineage>
        <taxon>Bacteria</taxon>
        <taxon>Bacillati</taxon>
        <taxon>Actinomycetota</taxon>
        <taxon>Actinomycetes</taxon>
        <taxon>Frankiales</taxon>
        <taxon>Frankiaceae</taxon>
        <taxon>Frankia</taxon>
    </lineage>
</organism>